<protein>
    <recommendedName>
        <fullName evidence="4">Ankyrin repeat and MYND domain containing 1</fullName>
    </recommendedName>
</protein>
<dbReference type="AlphaFoldDB" id="A0A8C8RQB5"/>
<evidence type="ECO:0008006" key="4">
    <source>
        <dbReference type="Google" id="ProtNLM"/>
    </source>
</evidence>
<dbReference type="Ensembl" id="ENSPCET00000008308.1">
    <property type="protein sequence ID" value="ENSPCEP00000008028.1"/>
    <property type="gene ID" value="ENSPCEG00000006444.1"/>
</dbReference>
<organism evidence="2 3">
    <name type="scientific">Pelusios castaneus</name>
    <name type="common">West African mud turtle</name>
    <dbReference type="NCBI Taxonomy" id="367368"/>
    <lineage>
        <taxon>Eukaryota</taxon>
        <taxon>Metazoa</taxon>
        <taxon>Chordata</taxon>
        <taxon>Craniata</taxon>
        <taxon>Vertebrata</taxon>
        <taxon>Euteleostomi</taxon>
        <taxon>Archelosauria</taxon>
        <taxon>Testudinata</taxon>
        <taxon>Testudines</taxon>
        <taxon>Pleurodira</taxon>
        <taxon>Pelomedusidae</taxon>
        <taxon>Pelusios</taxon>
    </lineage>
</organism>
<reference evidence="2" key="2">
    <citation type="submission" date="2025-09" db="UniProtKB">
        <authorList>
            <consortium name="Ensembl"/>
        </authorList>
    </citation>
    <scope>IDENTIFICATION</scope>
</reference>
<dbReference type="SUPFAM" id="SSF82185">
    <property type="entry name" value="Histone H3 K4-specific methyltransferase SET7/9 N-terminal domain"/>
    <property type="match status" value="1"/>
</dbReference>
<keyword evidence="3" id="KW-1185">Reference proteome</keyword>
<accession>A0A8C8RQB5</accession>
<evidence type="ECO:0000313" key="2">
    <source>
        <dbReference type="Ensembl" id="ENSPCEP00000008028.1"/>
    </source>
</evidence>
<reference evidence="2" key="1">
    <citation type="submission" date="2025-08" db="UniProtKB">
        <authorList>
            <consortium name="Ensembl"/>
        </authorList>
    </citation>
    <scope>IDENTIFICATION</scope>
</reference>
<dbReference type="Proteomes" id="UP000694393">
    <property type="component" value="Unplaced"/>
</dbReference>
<dbReference type="PANTHER" id="PTHR15897">
    <property type="entry name" value="ANKYRIN REPEAT AND MYND DOMAIN PROTEIN 1"/>
    <property type="match status" value="1"/>
</dbReference>
<keyword evidence="1" id="KW-0677">Repeat</keyword>
<dbReference type="InterPro" id="IPR053064">
    <property type="entry name" value="Ankyrin-MYND_domain-protein"/>
</dbReference>
<dbReference type="Gene3D" id="2.20.110.10">
    <property type="entry name" value="Histone H3 K4-specific methyltransferase SET7/9 N-terminal domain"/>
    <property type="match status" value="1"/>
</dbReference>
<proteinExistence type="predicted"/>
<evidence type="ECO:0000313" key="3">
    <source>
        <dbReference type="Proteomes" id="UP000694393"/>
    </source>
</evidence>
<dbReference type="PANTHER" id="PTHR15897:SF2">
    <property type="entry name" value="ANKYRIN REPEAT AND MYND DOMAIN-CONTAINING PROTEIN 1"/>
    <property type="match status" value="1"/>
</dbReference>
<name>A0A8C8RQB5_9SAUR</name>
<evidence type="ECO:0000256" key="1">
    <source>
        <dbReference type="ARBA" id="ARBA00022737"/>
    </source>
</evidence>
<dbReference type="InterPro" id="IPR003409">
    <property type="entry name" value="MORN"/>
</dbReference>
<dbReference type="SMART" id="SM00698">
    <property type="entry name" value="MORN"/>
    <property type="match status" value="3"/>
</dbReference>
<dbReference type="Pfam" id="PF02493">
    <property type="entry name" value="MORN"/>
    <property type="match status" value="3"/>
</dbReference>
<sequence length="227" mass="27163">MPHCLQQPARPTAALPTAPVTLRYVGQFYKDHRHGKGTYFWPDSSRFIGSFYLSHKEGYGTMEFKDGRNYQGLYKTDERFGPGVESYPDGCQDVGLWLRNHIIKLCTEIPGYFSLLNYPEHYSYFEADSQREYLSDEEIPFWDLNEEHDPFFYNYKLVLLDDSYTLPEKMYIYSTDSDHLPLTRTFRKEFDSQYFQNNKLLCDERPWPIKNISPLMVRMQKHIYKYR</sequence>